<proteinExistence type="predicted"/>
<protein>
    <submittedName>
        <fullName evidence="3">DNA-binding response regulator</fullName>
    </submittedName>
</protein>
<dbReference type="PANTHER" id="PTHR45566:SF1">
    <property type="entry name" value="HTH-TYPE TRANSCRIPTIONAL REGULATOR YHJB-RELATED"/>
    <property type="match status" value="1"/>
</dbReference>
<evidence type="ECO:0000256" key="1">
    <source>
        <dbReference type="PROSITE-ProRule" id="PRU00169"/>
    </source>
</evidence>
<evidence type="ECO:0000259" key="2">
    <source>
        <dbReference type="PROSITE" id="PS50110"/>
    </source>
</evidence>
<gene>
    <name evidence="3" type="ORF">DXZ20_09500</name>
</gene>
<dbReference type="PROSITE" id="PS50110">
    <property type="entry name" value="RESPONSE_REGULATORY"/>
    <property type="match status" value="1"/>
</dbReference>
<dbReference type="EMBL" id="QXHD01000004">
    <property type="protein sequence ID" value="NEZ55900.1"/>
    <property type="molecule type" value="Genomic_DNA"/>
</dbReference>
<dbReference type="PANTHER" id="PTHR45566">
    <property type="entry name" value="HTH-TYPE TRANSCRIPTIONAL REGULATOR YHJB-RELATED"/>
    <property type="match status" value="1"/>
</dbReference>
<evidence type="ECO:0000313" key="4">
    <source>
        <dbReference type="Proteomes" id="UP000481033"/>
    </source>
</evidence>
<dbReference type="Pfam" id="PF00072">
    <property type="entry name" value="Response_reg"/>
    <property type="match status" value="1"/>
</dbReference>
<dbReference type="Gene3D" id="3.40.50.2300">
    <property type="match status" value="1"/>
</dbReference>
<feature type="domain" description="Response regulatory" evidence="2">
    <location>
        <begin position="12"/>
        <end position="139"/>
    </location>
</feature>
<keyword evidence="4" id="KW-1185">Reference proteome</keyword>
<feature type="modified residue" description="4-aspartylphosphate" evidence="1">
    <location>
        <position position="63"/>
    </location>
</feature>
<dbReference type="CDD" id="cd17535">
    <property type="entry name" value="REC_NarL-like"/>
    <property type="match status" value="1"/>
</dbReference>
<dbReference type="Proteomes" id="UP000481033">
    <property type="component" value="Unassembled WGS sequence"/>
</dbReference>
<dbReference type="InterPro" id="IPR036388">
    <property type="entry name" value="WH-like_DNA-bd_sf"/>
</dbReference>
<dbReference type="AlphaFoldDB" id="A0A6M0RJ10"/>
<keyword evidence="1" id="KW-0597">Phosphoprotein</keyword>
<dbReference type="Gene3D" id="1.10.10.10">
    <property type="entry name" value="Winged helix-like DNA-binding domain superfamily/Winged helix DNA-binding domain"/>
    <property type="match status" value="1"/>
</dbReference>
<dbReference type="GO" id="GO:0003677">
    <property type="term" value="F:DNA binding"/>
    <property type="evidence" value="ECO:0007669"/>
    <property type="project" value="UniProtKB-KW"/>
</dbReference>
<dbReference type="SUPFAM" id="SSF52172">
    <property type="entry name" value="CheY-like"/>
    <property type="match status" value="1"/>
</dbReference>
<organism evidence="3 4">
    <name type="scientific">Adonisia turfae CCMR0081</name>
    <dbReference type="NCBI Taxonomy" id="2292702"/>
    <lineage>
        <taxon>Bacteria</taxon>
        <taxon>Bacillati</taxon>
        <taxon>Cyanobacteriota</taxon>
        <taxon>Adonisia</taxon>
        <taxon>Adonisia turfae</taxon>
    </lineage>
</organism>
<dbReference type="InterPro" id="IPR001789">
    <property type="entry name" value="Sig_transdc_resp-reg_receiver"/>
</dbReference>
<dbReference type="GO" id="GO:0000160">
    <property type="term" value="P:phosphorelay signal transduction system"/>
    <property type="evidence" value="ECO:0007669"/>
    <property type="project" value="InterPro"/>
</dbReference>
<dbReference type="RefSeq" id="WP_163667775.1">
    <property type="nucleotide sequence ID" value="NZ_QXHD01000004.1"/>
</dbReference>
<dbReference type="InterPro" id="IPR051015">
    <property type="entry name" value="EvgA-like"/>
</dbReference>
<accession>A0A6M0RJ10</accession>
<evidence type="ECO:0000313" key="3">
    <source>
        <dbReference type="EMBL" id="NEZ55900.1"/>
    </source>
</evidence>
<keyword evidence="3" id="KW-0238">DNA-binding</keyword>
<dbReference type="InterPro" id="IPR011006">
    <property type="entry name" value="CheY-like_superfamily"/>
</dbReference>
<sequence>MGPTFNEATTGKILIVDDHQVVLSGTIDILRQHYPTYELLTAKTAQEALEQLANHRLSLVVLDLSIPEAYQQDAKVETGIELLRQVMKHYPEQNITVQSTYIKALVRVRSEIDSHEGGFTIVDKSMSSQDIFQRVDGALKGFSHTRGIKALQAGIELKPEWLDVLTLAFHEGLQDKAIAQKLNVQPSTIRHYWNKLYDVLEIDPELDKKDGKNLRSLTEIRARERGLLD</sequence>
<reference evidence="3 4" key="1">
    <citation type="journal article" date="2020" name="Microb. Ecol.">
        <title>Ecogenomics of the Marine Benthic Filamentous Cyanobacterium Adonisia.</title>
        <authorList>
            <person name="Walter J.M."/>
            <person name="Coutinho F.H."/>
            <person name="Leomil L."/>
            <person name="Hargreaves P.I."/>
            <person name="Campeao M.E."/>
            <person name="Vieira V.V."/>
            <person name="Silva B.S."/>
            <person name="Fistarol G.O."/>
            <person name="Salomon P.S."/>
            <person name="Sawabe T."/>
            <person name="Mino S."/>
            <person name="Hosokawa M."/>
            <person name="Miyashita H."/>
            <person name="Maruyama F."/>
            <person name="van Verk M.C."/>
            <person name="Dutilh B.E."/>
            <person name="Thompson C.C."/>
            <person name="Thompson F.L."/>
        </authorList>
    </citation>
    <scope>NUCLEOTIDE SEQUENCE [LARGE SCALE GENOMIC DNA]</scope>
    <source>
        <strain evidence="3 4">CCMR0081</strain>
    </source>
</reference>
<comment type="caution">
    <text evidence="3">The sequence shown here is derived from an EMBL/GenBank/DDBJ whole genome shotgun (WGS) entry which is preliminary data.</text>
</comment>
<name>A0A6M0RJ10_9CYAN</name>
<dbReference type="SMART" id="SM00448">
    <property type="entry name" value="REC"/>
    <property type="match status" value="1"/>
</dbReference>
<dbReference type="InterPro" id="IPR058245">
    <property type="entry name" value="NreC/VraR/RcsB-like_REC"/>
</dbReference>